<dbReference type="InterPro" id="IPR011006">
    <property type="entry name" value="CheY-like_superfamily"/>
</dbReference>
<dbReference type="Gene3D" id="3.40.50.2300">
    <property type="match status" value="1"/>
</dbReference>
<comment type="caution">
    <text evidence="6">The sequence shown here is derived from an EMBL/GenBank/DDBJ whole genome shotgun (WGS) entry which is preliminary data.</text>
</comment>
<evidence type="ECO:0000256" key="3">
    <source>
        <dbReference type="ARBA" id="ARBA00023163"/>
    </source>
</evidence>
<keyword evidence="2" id="KW-0805">Transcription regulation</keyword>
<dbReference type="PANTHER" id="PTHR44591:SF3">
    <property type="entry name" value="RESPONSE REGULATORY DOMAIN-CONTAINING PROTEIN"/>
    <property type="match status" value="1"/>
</dbReference>
<dbReference type="InterPro" id="IPR001789">
    <property type="entry name" value="Sig_transdc_resp-reg_receiver"/>
</dbReference>
<evidence type="ECO:0000256" key="1">
    <source>
        <dbReference type="ARBA" id="ARBA00022553"/>
    </source>
</evidence>
<dbReference type="GO" id="GO:0000160">
    <property type="term" value="P:phosphorelay signal transduction system"/>
    <property type="evidence" value="ECO:0007669"/>
    <property type="project" value="InterPro"/>
</dbReference>
<proteinExistence type="predicted"/>
<keyword evidence="3" id="KW-0804">Transcription</keyword>
<dbReference type="PANTHER" id="PTHR44591">
    <property type="entry name" value="STRESS RESPONSE REGULATOR PROTEIN 1"/>
    <property type="match status" value="1"/>
</dbReference>
<protein>
    <submittedName>
        <fullName evidence="6">Response regulator</fullName>
    </submittedName>
</protein>
<evidence type="ECO:0000259" key="5">
    <source>
        <dbReference type="PROSITE" id="PS50110"/>
    </source>
</evidence>
<dbReference type="EMBL" id="VOSK01000089">
    <property type="protein sequence ID" value="MPR27425.1"/>
    <property type="molecule type" value="Genomic_DNA"/>
</dbReference>
<evidence type="ECO:0000256" key="2">
    <source>
        <dbReference type="ARBA" id="ARBA00023015"/>
    </source>
</evidence>
<dbReference type="Proteomes" id="UP000403266">
    <property type="component" value="Unassembled WGS sequence"/>
</dbReference>
<dbReference type="AlphaFoldDB" id="A0A5N7MK47"/>
<dbReference type="SMART" id="SM00448">
    <property type="entry name" value="REC"/>
    <property type="match status" value="1"/>
</dbReference>
<feature type="domain" description="Response regulatory" evidence="5">
    <location>
        <begin position="48"/>
        <end position="157"/>
    </location>
</feature>
<evidence type="ECO:0000256" key="4">
    <source>
        <dbReference type="PROSITE-ProRule" id="PRU00169"/>
    </source>
</evidence>
<dbReference type="OrthoDB" id="582170at2"/>
<dbReference type="InterPro" id="IPR050595">
    <property type="entry name" value="Bact_response_regulator"/>
</dbReference>
<dbReference type="Pfam" id="PF00072">
    <property type="entry name" value="Response_reg"/>
    <property type="match status" value="1"/>
</dbReference>
<evidence type="ECO:0000313" key="7">
    <source>
        <dbReference type="Proteomes" id="UP000403266"/>
    </source>
</evidence>
<accession>A0A5N7MK47</accession>
<keyword evidence="1 4" id="KW-0597">Phosphoprotein</keyword>
<evidence type="ECO:0000313" key="6">
    <source>
        <dbReference type="EMBL" id="MPR27425.1"/>
    </source>
</evidence>
<dbReference type="PROSITE" id="PS50110">
    <property type="entry name" value="RESPONSE_REGULATORY"/>
    <property type="match status" value="1"/>
</dbReference>
<feature type="modified residue" description="4-aspartylphosphate" evidence="4">
    <location>
        <position position="97"/>
    </location>
</feature>
<keyword evidence="7" id="KW-1185">Reference proteome</keyword>
<dbReference type="SUPFAM" id="SSF52172">
    <property type="entry name" value="CheY-like"/>
    <property type="match status" value="1"/>
</dbReference>
<gene>
    <name evidence="6" type="ORF">FS320_20115</name>
</gene>
<name>A0A5N7MK47_9HYPH</name>
<organism evidence="6 7">
    <name type="scientific">Microvirga tunisiensis</name>
    <dbReference type="NCBI Taxonomy" id="2108360"/>
    <lineage>
        <taxon>Bacteria</taxon>
        <taxon>Pseudomonadati</taxon>
        <taxon>Pseudomonadota</taxon>
        <taxon>Alphaproteobacteria</taxon>
        <taxon>Hyphomicrobiales</taxon>
        <taxon>Methylobacteriaceae</taxon>
        <taxon>Microvirga</taxon>
    </lineage>
</organism>
<reference evidence="6 7" key="1">
    <citation type="journal article" date="2019" name="Syst. Appl. Microbiol.">
        <title>Microvirga tunisiensis sp. nov., a root nodule symbiotic bacterium isolated from Lupinus micranthus and L. luteus grown in Northern Tunisia.</title>
        <authorList>
            <person name="Msaddak A."/>
            <person name="Rejili M."/>
            <person name="Duran D."/>
            <person name="Mars M."/>
            <person name="Palacios J.M."/>
            <person name="Ruiz-Argueso T."/>
            <person name="Rey L."/>
            <person name="Imperial J."/>
        </authorList>
    </citation>
    <scope>NUCLEOTIDE SEQUENCE [LARGE SCALE GENOMIC DNA]</scope>
    <source>
        <strain evidence="6 7">Lmie10</strain>
    </source>
</reference>
<sequence>MLSRVSHAGTRRCRTCCPCTRIKFPISEEIWREMRSCRRIGCWSWGMRILILEDDPWIATDLQSILEAEGHEIIDSLGSLDEAYRHLDDEFDCALLDIDVIGGKSFGVAEALIERQIPFVFVSASKPSDLPQTLRQAAFVAKPFEERTLLKSVEHLTLNRLPC</sequence>